<gene>
    <name evidence="1" type="ORF">SAMN04489740_3609</name>
</gene>
<proteinExistence type="predicted"/>
<dbReference type="RefSeq" id="WP_074712769.1">
    <property type="nucleotide sequence ID" value="NZ_FNTV01000001.1"/>
</dbReference>
<protein>
    <submittedName>
        <fullName evidence="1">TIGR02453 family protein</fullName>
    </submittedName>
</protein>
<sequence length="211" mass="23278">METFNGIPTAALDFYAALEDNNNREWWLEHKDQYDGAVQAPLAALLRELEPRFGPGKIFRPYRDVRFSPNKEPYKSAQGMFVSNHEGVGFYLQVSADGLLVGGGYRSVAPAQLARYRAAVDASASGKGLETIMAGLVAAGFTIEGQTLKTTPRGYPKDHARPELLKHKTLSASLSLGSPDWLATAAAQGHIEEYWERLRPLVDWVIRYAAP</sequence>
<dbReference type="AlphaFoldDB" id="A0A1H5NDF4"/>
<name>A0A1H5NDF4_9MICC</name>
<dbReference type="Pfam" id="PF09365">
    <property type="entry name" value="DUF2461"/>
    <property type="match status" value="1"/>
</dbReference>
<dbReference type="PANTHER" id="PTHR36452:SF1">
    <property type="entry name" value="DUF2461 DOMAIN-CONTAINING PROTEIN"/>
    <property type="match status" value="1"/>
</dbReference>
<dbReference type="InterPro" id="IPR015996">
    <property type="entry name" value="UCP028451"/>
</dbReference>
<dbReference type="Proteomes" id="UP000182725">
    <property type="component" value="Unassembled WGS sequence"/>
</dbReference>
<dbReference type="PANTHER" id="PTHR36452">
    <property type="entry name" value="CHROMOSOME 12, WHOLE GENOME SHOTGUN SEQUENCE"/>
    <property type="match status" value="1"/>
</dbReference>
<dbReference type="EMBL" id="FNTV01000001">
    <property type="protein sequence ID" value="SEE99585.1"/>
    <property type="molecule type" value="Genomic_DNA"/>
</dbReference>
<evidence type="ECO:0000313" key="2">
    <source>
        <dbReference type="Proteomes" id="UP000182725"/>
    </source>
</evidence>
<organism evidence="1 2">
    <name type="scientific">Arthrobacter alpinus</name>
    <dbReference type="NCBI Taxonomy" id="656366"/>
    <lineage>
        <taxon>Bacteria</taxon>
        <taxon>Bacillati</taxon>
        <taxon>Actinomycetota</taxon>
        <taxon>Actinomycetes</taxon>
        <taxon>Micrococcales</taxon>
        <taxon>Micrococcaceae</taxon>
        <taxon>Arthrobacter</taxon>
    </lineage>
</organism>
<dbReference type="PIRSF" id="PIRSF028451">
    <property type="entry name" value="UCP028451"/>
    <property type="match status" value="1"/>
</dbReference>
<dbReference type="InterPro" id="IPR012808">
    <property type="entry name" value="CHP02453"/>
</dbReference>
<dbReference type="NCBIfam" id="TIGR02453">
    <property type="entry name" value="TIGR02453 family protein"/>
    <property type="match status" value="1"/>
</dbReference>
<accession>A0A1H5NDF4</accession>
<evidence type="ECO:0000313" key="1">
    <source>
        <dbReference type="EMBL" id="SEE99585.1"/>
    </source>
</evidence>
<reference evidence="1 2" key="1">
    <citation type="submission" date="2016-10" db="EMBL/GenBank/DDBJ databases">
        <authorList>
            <person name="de Groot N.N."/>
        </authorList>
    </citation>
    <scope>NUCLEOTIDE SEQUENCE [LARGE SCALE GENOMIC DNA]</scope>
    <source>
        <strain evidence="1 2">DSM 22274</strain>
    </source>
</reference>